<dbReference type="STRING" id="105696.A0A1Y2LXN2"/>
<evidence type="ECO:0000313" key="8">
    <source>
        <dbReference type="Proteomes" id="UP000193240"/>
    </source>
</evidence>
<dbReference type="PANTHER" id="PTHR33798">
    <property type="entry name" value="FLAVOPROTEIN OXYGENASE"/>
    <property type="match status" value="1"/>
</dbReference>
<comment type="cofactor">
    <cofactor evidence="1">
        <name>FMN</name>
        <dbReference type="ChEBI" id="CHEBI:58210"/>
    </cofactor>
</comment>
<evidence type="ECO:0000256" key="5">
    <source>
        <dbReference type="SAM" id="MobiDB-lite"/>
    </source>
</evidence>
<sequence>MLTELSPPSFAAPLELPRASTVAMPLKVPFRLFFGCRIRASKITGRSINFRTFSMNSPNMSAKDYDAANKKYDAEKEIKRNPHGDFKAVEASRPPFDQSTSFHYTQTPKPEWKTGSGANNASNLSKQHRSIDPYEEGRPVVHNYKMLISAIVPRPIGFTSTISGDGKSTNLAPFSYFNMVNHDPPIFVLGFAGGMDRAKDTLKNLLETKEAVINIISEDYVEAANYTSVNAPEGVSEWSFAGLTPEKSKIVRPDRVKEAIFSIEAKLVETREWTSKSPHTPDKKTGVTAFLEGVNFWAREDAIDEQGVLLDPAVMKPISRLGGITYARTTQAFELPRPDYEEATKDPEVEKLAQPKGKGQESPIKL</sequence>
<dbReference type="GO" id="GO:0010181">
    <property type="term" value="F:FMN binding"/>
    <property type="evidence" value="ECO:0007669"/>
    <property type="project" value="InterPro"/>
</dbReference>
<dbReference type="Gene3D" id="2.30.110.10">
    <property type="entry name" value="Electron Transport, Fmn-binding Protein, Chain A"/>
    <property type="match status" value="1"/>
</dbReference>
<keyword evidence="3" id="KW-0288">FMN</keyword>
<reference evidence="7 8" key="1">
    <citation type="journal article" date="2017" name="Genome Announc.">
        <title>Genome sequence of the saprophytic ascomycete Epicoccum nigrum ICMP 19927 strain isolated from New Zealand.</title>
        <authorList>
            <person name="Fokin M."/>
            <person name="Fleetwood D."/>
            <person name="Weir B.S."/>
            <person name="Villas-Boas S.G."/>
        </authorList>
    </citation>
    <scope>NUCLEOTIDE SEQUENCE [LARGE SCALE GENOMIC DNA]</scope>
    <source>
        <strain evidence="7 8">ICMP 19927</strain>
    </source>
</reference>
<dbReference type="Proteomes" id="UP000193240">
    <property type="component" value="Unassembled WGS sequence"/>
</dbReference>
<comment type="similarity">
    <text evidence="4">Belongs to the flavoredoxin family.</text>
</comment>
<dbReference type="Pfam" id="PF01613">
    <property type="entry name" value="Flavin_Reduct"/>
    <property type="match status" value="1"/>
</dbReference>
<gene>
    <name evidence="7" type="ORF">B5807_06979</name>
</gene>
<evidence type="ECO:0000256" key="4">
    <source>
        <dbReference type="ARBA" id="ARBA00038054"/>
    </source>
</evidence>
<organism evidence="7 8">
    <name type="scientific">Epicoccum nigrum</name>
    <name type="common">Soil fungus</name>
    <name type="synonym">Epicoccum purpurascens</name>
    <dbReference type="NCBI Taxonomy" id="105696"/>
    <lineage>
        <taxon>Eukaryota</taxon>
        <taxon>Fungi</taxon>
        <taxon>Dikarya</taxon>
        <taxon>Ascomycota</taxon>
        <taxon>Pezizomycotina</taxon>
        <taxon>Dothideomycetes</taxon>
        <taxon>Pleosporomycetidae</taxon>
        <taxon>Pleosporales</taxon>
        <taxon>Pleosporineae</taxon>
        <taxon>Didymellaceae</taxon>
        <taxon>Epicoccum</taxon>
    </lineage>
</organism>
<evidence type="ECO:0000313" key="7">
    <source>
        <dbReference type="EMBL" id="OSS48654.1"/>
    </source>
</evidence>
<evidence type="ECO:0000259" key="6">
    <source>
        <dbReference type="Pfam" id="PF01613"/>
    </source>
</evidence>
<feature type="compositionally biased region" description="Polar residues" evidence="5">
    <location>
        <begin position="116"/>
        <end position="125"/>
    </location>
</feature>
<dbReference type="EMBL" id="KZ107845">
    <property type="protein sequence ID" value="OSS48654.1"/>
    <property type="molecule type" value="Genomic_DNA"/>
</dbReference>
<keyword evidence="2" id="KW-0285">Flavoprotein</keyword>
<feature type="domain" description="Flavin reductase like" evidence="6">
    <location>
        <begin position="152"/>
        <end position="302"/>
    </location>
</feature>
<dbReference type="AlphaFoldDB" id="A0A1Y2LXN2"/>
<evidence type="ECO:0000256" key="2">
    <source>
        <dbReference type="ARBA" id="ARBA00022630"/>
    </source>
</evidence>
<keyword evidence="8" id="KW-1185">Reference proteome</keyword>
<evidence type="ECO:0000256" key="3">
    <source>
        <dbReference type="ARBA" id="ARBA00022643"/>
    </source>
</evidence>
<dbReference type="InterPro" id="IPR012349">
    <property type="entry name" value="Split_barrel_FMN-bd"/>
</dbReference>
<dbReference type="SUPFAM" id="SSF50475">
    <property type="entry name" value="FMN-binding split barrel"/>
    <property type="match status" value="1"/>
</dbReference>
<dbReference type="OMA" id="GNLIICE"/>
<protein>
    <recommendedName>
        <fullName evidence="6">Flavin reductase like domain-containing protein</fullName>
    </recommendedName>
</protein>
<dbReference type="InterPro" id="IPR002563">
    <property type="entry name" value="Flavin_Rdtase-like_dom"/>
</dbReference>
<proteinExistence type="inferred from homology"/>
<accession>A0A1Y2LXN2</accession>
<feature type="region of interest" description="Disordered" evidence="5">
    <location>
        <begin position="108"/>
        <end position="134"/>
    </location>
</feature>
<evidence type="ECO:0000256" key="1">
    <source>
        <dbReference type="ARBA" id="ARBA00001917"/>
    </source>
</evidence>
<dbReference type="InParanoid" id="A0A1Y2LXN2"/>
<dbReference type="PANTHER" id="PTHR33798:SF5">
    <property type="entry name" value="FLAVIN REDUCTASE LIKE DOMAIN-CONTAINING PROTEIN"/>
    <property type="match status" value="1"/>
</dbReference>
<feature type="compositionally biased region" description="Basic and acidic residues" evidence="5">
    <location>
        <begin position="336"/>
        <end position="353"/>
    </location>
</feature>
<feature type="region of interest" description="Disordered" evidence="5">
    <location>
        <begin position="335"/>
        <end position="366"/>
    </location>
</feature>
<name>A0A1Y2LXN2_EPING</name>